<dbReference type="EMBL" id="SHMQ01000051">
    <property type="protein sequence ID" value="RZV36872.1"/>
    <property type="molecule type" value="Genomic_DNA"/>
</dbReference>
<dbReference type="Proteomes" id="UP000322454">
    <property type="component" value="Unassembled WGS sequence"/>
</dbReference>
<reference evidence="1 2" key="1">
    <citation type="submission" date="2019-01" db="EMBL/GenBank/DDBJ databases">
        <title>Insights into ecological role of a new deltaproteobacterial order Candidatus Sinidesulfobacterales (Sva0485) by metagenomics and metatranscriptomics.</title>
        <authorList>
            <person name="Tan S."/>
            <person name="Liu J."/>
            <person name="Fang Y."/>
            <person name="Hedlund B."/>
            <person name="Lian Z.-H."/>
            <person name="Huang L.-Y."/>
            <person name="Li J.-T."/>
            <person name="Huang L.-N."/>
            <person name="Li W.-J."/>
            <person name="Jiang H.-C."/>
            <person name="Dong H.-L."/>
            <person name="Shu W.-S."/>
        </authorList>
    </citation>
    <scope>NUCLEOTIDE SEQUENCE [LARGE SCALE GENOMIC DNA]</scope>
    <source>
        <strain evidence="1">AP4</strain>
    </source>
</reference>
<accession>A0A520X6V8</accession>
<evidence type="ECO:0000313" key="1">
    <source>
        <dbReference type="EMBL" id="RZV36872.1"/>
    </source>
</evidence>
<gene>
    <name evidence="1" type="ORF">EVJ48_09870</name>
</gene>
<evidence type="ECO:0000313" key="2">
    <source>
        <dbReference type="Proteomes" id="UP000322454"/>
    </source>
</evidence>
<protein>
    <submittedName>
        <fullName evidence="1">Uncharacterized protein</fullName>
    </submittedName>
</protein>
<dbReference type="AlphaFoldDB" id="A0A520X6V8"/>
<sequence length="256" mass="30143">MPYILKNNKIDKRYEEKFFEIVRENLPDEKIELFNYLLKFKTEIIKEFLSDVINASKTGGKLKKEKADEILSMIFSIRRHKEKILNGLSENNLKNSFVVLSDIKKSAEIRIGRFLELFSYEDVIVKRDLALEILHFYEPDKNVFWTSWVYRQDNGTGCLPYMADFLKRTWDGNPYIMPFSIKEMKDEIDYLYELSGKNGLNLERPYGADIMLSYMYSDYVYKMVYAESKSLSVGVPDGFTLMKKLLGIEKLEEAIK</sequence>
<organism evidence="1 2">
    <name type="scientific">Candidatus Acidulodesulfobacterium acidiphilum</name>
    <dbReference type="NCBI Taxonomy" id="2597224"/>
    <lineage>
        <taxon>Bacteria</taxon>
        <taxon>Deltaproteobacteria</taxon>
        <taxon>Candidatus Acidulodesulfobacterales</taxon>
        <taxon>Candidatus Acidulodesulfobacterium</taxon>
    </lineage>
</organism>
<name>A0A520X6V8_9DELT</name>
<proteinExistence type="predicted"/>
<comment type="caution">
    <text evidence="1">The sequence shown here is derived from an EMBL/GenBank/DDBJ whole genome shotgun (WGS) entry which is preliminary data.</text>
</comment>